<dbReference type="InterPro" id="IPR051425">
    <property type="entry name" value="Formin_Homology"/>
</dbReference>
<feature type="compositionally biased region" description="Pro residues" evidence="1">
    <location>
        <begin position="625"/>
        <end position="645"/>
    </location>
</feature>
<dbReference type="PANTHER" id="PTHR45725">
    <property type="entry name" value="FORMIN HOMOLOGY 2 FAMILY MEMBER"/>
    <property type="match status" value="1"/>
</dbReference>
<evidence type="ECO:0000313" key="4">
    <source>
        <dbReference type="Proteomes" id="UP000310039"/>
    </source>
</evidence>
<feature type="compositionally biased region" description="Polar residues" evidence="1">
    <location>
        <begin position="136"/>
        <end position="146"/>
    </location>
</feature>
<feature type="region of interest" description="Disordered" evidence="1">
    <location>
        <begin position="42"/>
        <end position="146"/>
    </location>
</feature>
<dbReference type="AlphaFoldDB" id="A0A4S9XW21"/>
<feature type="compositionally biased region" description="Basic and acidic residues" evidence="1">
    <location>
        <begin position="308"/>
        <end position="321"/>
    </location>
</feature>
<sequence>MSRGRGNFATYSSTGSHPIPHHLYDDGDAHYSHSDLDHNDHSSLYSTSASSESDIGPNDSASIPAARASSHARYQSHQSHPHHHSHPQPPYPPSHDPPHIRKEASLRKSRPRRPPEHHHPPHPQPSRHAAYPEAVSTPSDPSELSASLASHYPYQGYSARASYHEPQWDEQQYHDPHYAQQNAHHTGPPTMMSGTSSGSYFSAGPAAMTPYEYGYGTPGYSYPGASAANPFVTAAPPLAPSPQPGHYYDQYGTHQMQRPDMVARTSMPYIPPEMQYGGYPPAPYPAMQAMMPRAYHYMHHPHTPSPVPEDKPTKAEKKEDPPPPAPAAPPPPTAEEIKKLEEEKAILQAESLINALKALQAEDKATADAANEKNKVVQAESDKIAALLADFEAKRLEREEAAAAKAAAEKAAAEAKAAREKELADAATAARETAEKEAATAAAIAKAENEKAIAEAKAAHEKSLAEAKAAADAAEAAKKAAEAERDANKPGPDADKAPIKFIDAVDRNFTLPWHLAKTWKGMEALIKQAFVNIEHIGPHVANGHYHLLGPNNEIILPQVWEVVVQPGWDIKMQLWPLPEIEKPMPGGFPPELEPIVVGPQRVPPRNKGNKVSGTKSAGKRASVGPAPPPPPPAPIPQASPLPPHTHMPTVFAGHDDPNDPVVEFFTDDGGSGGRGGGGGGHKLKPSANSKPKKQGVPAFTKWMLGGTRPRPKGAEKLAAGGVKVRHVIVQK</sequence>
<organism evidence="3 4">
    <name type="scientific">Aureobasidium pullulans</name>
    <name type="common">Black yeast</name>
    <name type="synonym">Pullularia pullulans</name>
    <dbReference type="NCBI Taxonomy" id="5580"/>
    <lineage>
        <taxon>Eukaryota</taxon>
        <taxon>Fungi</taxon>
        <taxon>Dikarya</taxon>
        <taxon>Ascomycota</taxon>
        <taxon>Pezizomycotina</taxon>
        <taxon>Dothideomycetes</taxon>
        <taxon>Dothideomycetidae</taxon>
        <taxon>Dothideales</taxon>
        <taxon>Saccotheciaceae</taxon>
        <taxon>Aureobasidium</taxon>
    </lineage>
</organism>
<comment type="caution">
    <text evidence="3">The sequence shown here is derived from an EMBL/GenBank/DDBJ whole genome shotgun (WGS) entry which is preliminary data.</text>
</comment>
<feature type="region of interest" description="Disordered" evidence="1">
    <location>
        <begin position="599"/>
        <end position="647"/>
    </location>
</feature>
<protein>
    <recommendedName>
        <fullName evidence="2">Ubiquitin-like domain-containing protein</fullName>
    </recommendedName>
</protein>
<gene>
    <name evidence="3" type="ORF">D6C84_05725</name>
</gene>
<reference evidence="3 4" key="1">
    <citation type="submission" date="2018-10" db="EMBL/GenBank/DDBJ databases">
        <title>Fifty Aureobasidium pullulans genomes reveal a recombining polyextremotolerant generalist.</title>
        <authorList>
            <person name="Gostincar C."/>
            <person name="Turk M."/>
            <person name="Zajc J."/>
            <person name="Gunde-Cimerman N."/>
        </authorList>
    </citation>
    <scope>NUCLEOTIDE SEQUENCE [LARGE SCALE GENOMIC DNA]</scope>
    <source>
        <strain evidence="3 4">EXF-3403</strain>
    </source>
</reference>
<name>A0A4S9XW21_AURPU</name>
<accession>A0A4S9XW21</accession>
<feature type="region of interest" description="Disordered" evidence="1">
    <location>
        <begin position="1"/>
        <end position="26"/>
    </location>
</feature>
<dbReference type="EMBL" id="QZBT01000076">
    <property type="protein sequence ID" value="THZ82533.1"/>
    <property type="molecule type" value="Genomic_DNA"/>
</dbReference>
<dbReference type="PANTHER" id="PTHR45725:SF1">
    <property type="entry name" value="DISHEVELLED ASSOCIATED ACTIVATOR OF MORPHOGENESIS, ISOFORM D"/>
    <property type="match status" value="1"/>
</dbReference>
<feature type="compositionally biased region" description="Gly residues" evidence="1">
    <location>
        <begin position="669"/>
        <end position="680"/>
    </location>
</feature>
<feature type="domain" description="Ubiquitin-like" evidence="2">
    <location>
        <begin position="495"/>
        <end position="577"/>
    </location>
</feature>
<evidence type="ECO:0000259" key="2">
    <source>
        <dbReference type="Pfam" id="PF22893"/>
    </source>
</evidence>
<feature type="region of interest" description="Disordered" evidence="1">
    <location>
        <begin position="297"/>
        <end position="333"/>
    </location>
</feature>
<feature type="region of interest" description="Disordered" evidence="1">
    <location>
        <begin position="666"/>
        <end position="696"/>
    </location>
</feature>
<feature type="compositionally biased region" description="Low complexity" evidence="1">
    <location>
        <begin position="42"/>
        <end position="53"/>
    </location>
</feature>
<evidence type="ECO:0000313" key="3">
    <source>
        <dbReference type="EMBL" id="THZ82533.1"/>
    </source>
</evidence>
<dbReference type="Pfam" id="PF22893">
    <property type="entry name" value="ULD_2"/>
    <property type="match status" value="1"/>
</dbReference>
<feature type="region of interest" description="Disordered" evidence="1">
    <location>
        <begin position="476"/>
        <end position="497"/>
    </location>
</feature>
<feature type="compositionally biased region" description="Pro residues" evidence="1">
    <location>
        <begin position="322"/>
        <end position="333"/>
    </location>
</feature>
<proteinExistence type="predicted"/>
<feature type="compositionally biased region" description="Basic and acidic residues" evidence="1">
    <location>
        <begin position="96"/>
        <end position="106"/>
    </location>
</feature>
<dbReference type="InterPro" id="IPR054464">
    <property type="entry name" value="ULD_fung"/>
</dbReference>
<dbReference type="Proteomes" id="UP000310039">
    <property type="component" value="Unassembled WGS sequence"/>
</dbReference>
<evidence type="ECO:0000256" key="1">
    <source>
        <dbReference type="SAM" id="MobiDB-lite"/>
    </source>
</evidence>